<dbReference type="InterPro" id="IPR036397">
    <property type="entry name" value="RNaseH_sf"/>
</dbReference>
<dbReference type="RefSeq" id="WP_149763772.1">
    <property type="nucleotide sequence ID" value="NZ_FTMK01000002.1"/>
</dbReference>
<dbReference type="EC" id="2.7.7.7" evidence="1"/>
<dbReference type="Proteomes" id="UP000323956">
    <property type="component" value="Unassembled WGS sequence"/>
</dbReference>
<feature type="transmembrane region" description="Helical" evidence="7">
    <location>
        <begin position="51"/>
        <end position="73"/>
    </location>
</feature>
<dbReference type="InterPro" id="IPR012337">
    <property type="entry name" value="RNaseH-like_sf"/>
</dbReference>
<feature type="compositionally biased region" description="Pro residues" evidence="6">
    <location>
        <begin position="653"/>
        <end position="662"/>
    </location>
</feature>
<dbReference type="CDD" id="cd06127">
    <property type="entry name" value="DEDDh"/>
    <property type="match status" value="1"/>
</dbReference>
<dbReference type="GO" id="GO:0005829">
    <property type="term" value="C:cytosol"/>
    <property type="evidence" value="ECO:0007669"/>
    <property type="project" value="TreeGrafter"/>
</dbReference>
<evidence type="ECO:0000313" key="10">
    <source>
        <dbReference type="Proteomes" id="UP000323956"/>
    </source>
</evidence>
<dbReference type="SUPFAM" id="SSF55785">
    <property type="entry name" value="PYP-like sensor domain (PAS domain)"/>
    <property type="match status" value="1"/>
</dbReference>
<dbReference type="EMBL" id="FTMK01000002">
    <property type="protein sequence ID" value="SIP93104.1"/>
    <property type="molecule type" value="Genomic_DNA"/>
</dbReference>
<comment type="function">
    <text evidence="2">DNA polymerase III is a complex, multichain enzyme responsible for most of the replicative synthesis in bacteria. The epsilon subunit contain the editing function and is a proofreading 3'-5' exonuclease.</text>
</comment>
<evidence type="ECO:0000256" key="1">
    <source>
        <dbReference type="ARBA" id="ARBA00012417"/>
    </source>
</evidence>
<dbReference type="Gene3D" id="3.30.450.20">
    <property type="entry name" value="PAS domain"/>
    <property type="match status" value="1"/>
</dbReference>
<feature type="coiled-coil region" evidence="5">
    <location>
        <begin position="117"/>
        <end position="147"/>
    </location>
</feature>
<reference evidence="9 10" key="1">
    <citation type="submission" date="2017-01" db="EMBL/GenBank/DDBJ databases">
        <authorList>
            <person name="Varghese N."/>
            <person name="Submissions S."/>
        </authorList>
    </citation>
    <scope>NUCLEOTIDE SEQUENCE [LARGE SCALE GENOMIC DNA]</scope>
    <source>
        <strain evidence="9 10">ATCC 700171</strain>
    </source>
</reference>
<dbReference type="PANTHER" id="PTHR30231:SF41">
    <property type="entry name" value="DNA POLYMERASE III SUBUNIT EPSILON"/>
    <property type="match status" value="1"/>
</dbReference>
<evidence type="ECO:0000256" key="6">
    <source>
        <dbReference type="SAM" id="MobiDB-lite"/>
    </source>
</evidence>
<dbReference type="NCBIfam" id="TIGR00573">
    <property type="entry name" value="dnaq"/>
    <property type="match status" value="1"/>
</dbReference>
<proteinExistence type="predicted"/>
<evidence type="ECO:0000256" key="2">
    <source>
        <dbReference type="ARBA" id="ARBA00025483"/>
    </source>
</evidence>
<dbReference type="GO" id="GO:0008408">
    <property type="term" value="F:3'-5' exonuclease activity"/>
    <property type="evidence" value="ECO:0007669"/>
    <property type="project" value="TreeGrafter"/>
</dbReference>
<keyword evidence="7" id="KW-0812">Transmembrane</keyword>
<dbReference type="SUPFAM" id="SSF53098">
    <property type="entry name" value="Ribonuclease H-like"/>
    <property type="match status" value="1"/>
</dbReference>
<evidence type="ECO:0000256" key="5">
    <source>
        <dbReference type="SAM" id="Coils"/>
    </source>
</evidence>
<evidence type="ECO:0000256" key="4">
    <source>
        <dbReference type="ARBA" id="ARBA00049244"/>
    </source>
</evidence>
<dbReference type="InterPro" id="IPR006054">
    <property type="entry name" value="DnaQ"/>
</dbReference>
<dbReference type="PANTHER" id="PTHR30231">
    <property type="entry name" value="DNA POLYMERASE III SUBUNIT EPSILON"/>
    <property type="match status" value="1"/>
</dbReference>
<dbReference type="Pfam" id="PF00929">
    <property type="entry name" value="RNase_T"/>
    <property type="match status" value="1"/>
</dbReference>
<protein>
    <recommendedName>
        <fullName evidence="1">DNA-directed DNA polymerase</fullName>
        <ecNumber evidence="1">2.7.7.7</ecNumber>
    </recommendedName>
</protein>
<dbReference type="OrthoDB" id="9804290at2"/>
<dbReference type="Gene3D" id="3.30.420.10">
    <property type="entry name" value="Ribonuclease H-like superfamily/Ribonuclease H"/>
    <property type="match status" value="1"/>
</dbReference>
<dbReference type="InterPro" id="IPR013520">
    <property type="entry name" value="Ribonucl_H"/>
</dbReference>
<evidence type="ECO:0000259" key="8">
    <source>
        <dbReference type="SMART" id="SM00479"/>
    </source>
</evidence>
<keyword evidence="5" id="KW-0175">Coiled coil</keyword>
<sequence length="662" mass="69090">MLTRLSLRVRVLLVFAGLAAAILAALAAALWVAGASLSGRGVPMPAMLDALALAALVAGLGALGAIAWIWFLFDRNMARPIELLAGGLRTGQTPEIEEARYLADLGPAARDAAGARARSAEALAEAIAEHATELQREKETLEAILADIGAGAVMTDAAGRVVFYNASAAHLLPGIALDRQIGRHLPAAALEAGAARLAAGASATDLTCLTAQGQRLRGRMRRVDDGMLLILHDRAPLRPAPRALIETLRRRAATLVPMLGALDGPMPPALAQAIRAEGQGLAQALRELAAATGADDASQGRAGLNELGAGLDQAPDQPRLALLADAAGVNGLLRHLDRRLRQQGLAPRLAAEAETSEARLLLSWAGAPLPMDRLETWLAEPPDPAQPELTGHEILAAHATAIWSEVQDGQARLVLPLPVVPDRADSAGLTYDFALARRGAGQARLADRTCVVFDTETTGLDPASDRIVQIAGLRIARGRLTGERFETLVNPGRPIPAGATAVHGITDAMVQDAPDMTAALTAFRHFAGEALLVAHNAPFDMGLLRHAAAETGVHFDNQVLDTILLSAMLWGQSAPHSLDALTGRLGITIEPEARHTAMGDARATADAYLRLIAALEAKGLAQFEDVLAEARRHRRLIEDANRPAAPGAQGGPPAGPAPGPAG</sequence>
<feature type="domain" description="Exonuclease" evidence="8">
    <location>
        <begin position="449"/>
        <end position="617"/>
    </location>
</feature>
<comment type="catalytic activity">
    <reaction evidence="4">
        <text>DNA(n) + a 2'-deoxyribonucleoside 5'-triphosphate = DNA(n+1) + diphosphate</text>
        <dbReference type="Rhea" id="RHEA:22508"/>
        <dbReference type="Rhea" id="RHEA-COMP:17339"/>
        <dbReference type="Rhea" id="RHEA-COMP:17340"/>
        <dbReference type="ChEBI" id="CHEBI:33019"/>
        <dbReference type="ChEBI" id="CHEBI:61560"/>
        <dbReference type="ChEBI" id="CHEBI:173112"/>
        <dbReference type="EC" id="2.7.7.7"/>
    </reaction>
</comment>
<evidence type="ECO:0000256" key="7">
    <source>
        <dbReference type="SAM" id="Phobius"/>
    </source>
</evidence>
<organism evidence="9 10">
    <name type="scientific">Paracoccus thiocyanatus</name>
    <dbReference type="NCBI Taxonomy" id="34006"/>
    <lineage>
        <taxon>Bacteria</taxon>
        <taxon>Pseudomonadati</taxon>
        <taxon>Pseudomonadota</taxon>
        <taxon>Alphaproteobacteria</taxon>
        <taxon>Rhodobacterales</taxon>
        <taxon>Paracoccaceae</taxon>
        <taxon>Paracoccus</taxon>
    </lineage>
</organism>
<dbReference type="GO" id="GO:0045004">
    <property type="term" value="P:DNA replication proofreading"/>
    <property type="evidence" value="ECO:0007669"/>
    <property type="project" value="TreeGrafter"/>
</dbReference>
<name>A0A1N6NLZ7_9RHOB</name>
<evidence type="ECO:0000313" key="9">
    <source>
        <dbReference type="EMBL" id="SIP93104.1"/>
    </source>
</evidence>
<keyword evidence="7" id="KW-1133">Transmembrane helix</keyword>
<evidence type="ECO:0000256" key="3">
    <source>
        <dbReference type="ARBA" id="ARBA00026073"/>
    </source>
</evidence>
<dbReference type="GO" id="GO:0003887">
    <property type="term" value="F:DNA-directed DNA polymerase activity"/>
    <property type="evidence" value="ECO:0007669"/>
    <property type="project" value="UniProtKB-EC"/>
</dbReference>
<dbReference type="InterPro" id="IPR035965">
    <property type="entry name" value="PAS-like_dom_sf"/>
</dbReference>
<comment type="subunit">
    <text evidence="3">DNA polymerase III contains a core (composed of alpha, epsilon and theta chains) that associates with a tau subunit. This core dimerizes to form the POLIII' complex. PolIII' associates with the gamma complex (composed of gamma, delta, delta', psi and chi chains) and with the beta chain to form the complete DNA polymerase III complex.</text>
</comment>
<accession>A0A1N6NLZ7</accession>
<dbReference type="SMART" id="SM00479">
    <property type="entry name" value="EXOIII"/>
    <property type="match status" value="1"/>
</dbReference>
<keyword evidence="7" id="KW-0472">Membrane</keyword>
<dbReference type="AlphaFoldDB" id="A0A1N6NLZ7"/>
<gene>
    <name evidence="9" type="ORF">SAMN05421641_1027</name>
</gene>
<feature type="region of interest" description="Disordered" evidence="6">
    <location>
        <begin position="639"/>
        <end position="662"/>
    </location>
</feature>
<dbReference type="GO" id="GO:0003677">
    <property type="term" value="F:DNA binding"/>
    <property type="evidence" value="ECO:0007669"/>
    <property type="project" value="InterPro"/>
</dbReference>
<dbReference type="FunFam" id="3.30.420.10:FF:000045">
    <property type="entry name" value="3'-5' exonuclease DinG"/>
    <property type="match status" value="1"/>
</dbReference>